<reference evidence="2" key="1">
    <citation type="journal article" date="2022" name="Mol. Ecol. Resour.">
        <title>The genomes of chicory, endive, great burdock and yacon provide insights into Asteraceae palaeo-polyploidization history and plant inulin production.</title>
        <authorList>
            <person name="Fan W."/>
            <person name="Wang S."/>
            <person name="Wang H."/>
            <person name="Wang A."/>
            <person name="Jiang F."/>
            <person name="Liu H."/>
            <person name="Zhao H."/>
            <person name="Xu D."/>
            <person name="Zhang Y."/>
        </authorList>
    </citation>
    <scope>NUCLEOTIDE SEQUENCE [LARGE SCALE GENOMIC DNA]</scope>
    <source>
        <strain evidence="2">cv. Yunnan</strain>
    </source>
</reference>
<organism evidence="1 2">
    <name type="scientific">Smallanthus sonchifolius</name>
    <dbReference type="NCBI Taxonomy" id="185202"/>
    <lineage>
        <taxon>Eukaryota</taxon>
        <taxon>Viridiplantae</taxon>
        <taxon>Streptophyta</taxon>
        <taxon>Embryophyta</taxon>
        <taxon>Tracheophyta</taxon>
        <taxon>Spermatophyta</taxon>
        <taxon>Magnoliopsida</taxon>
        <taxon>eudicotyledons</taxon>
        <taxon>Gunneridae</taxon>
        <taxon>Pentapetalae</taxon>
        <taxon>asterids</taxon>
        <taxon>campanulids</taxon>
        <taxon>Asterales</taxon>
        <taxon>Asteraceae</taxon>
        <taxon>Asteroideae</taxon>
        <taxon>Heliantheae alliance</taxon>
        <taxon>Millerieae</taxon>
        <taxon>Smallanthus</taxon>
    </lineage>
</organism>
<sequence>MKYFERTRSLFLASTTRLKASMLTEVDPGTNYAKLMDTFNSFKEAKLPSQIIISNPETGHRDDKSASKAKSGTLSDLEIVHYGYHFYQKFIGLYVDMHFSRKELNQSRHFFLKRTAKDAFKVVEVELNFIYEALFTKLPVVYCKFGGICRIFSLASICLSIILFVFKSKTNFSDADVKVTYSLLVGALVLDTSALFMLLFSGWTIIFLRKWVDPDLNPTSSLKTKILNALHKLALYWRLRTQDIKPRWSGTISTYNLINHCLHHRPKSWERVVNLLDISGIVDGIFFVQPKNFSMELRDFIFEELRSKSELADDMEIAKVVSSA</sequence>
<dbReference type="Proteomes" id="UP001056120">
    <property type="component" value="Linkage Group LG29"/>
</dbReference>
<accession>A0ACB8XZ20</accession>
<dbReference type="EMBL" id="CM042046">
    <property type="protein sequence ID" value="KAI3676688.1"/>
    <property type="molecule type" value="Genomic_DNA"/>
</dbReference>
<name>A0ACB8XZ20_9ASTR</name>
<evidence type="ECO:0000313" key="1">
    <source>
        <dbReference type="EMBL" id="KAI3676688.1"/>
    </source>
</evidence>
<proteinExistence type="predicted"/>
<gene>
    <name evidence="1" type="ORF">L1987_86301</name>
</gene>
<reference evidence="1 2" key="2">
    <citation type="journal article" date="2022" name="Mol. Ecol. Resour.">
        <title>The genomes of chicory, endive, great burdock and yacon provide insights into Asteraceae paleo-polyploidization history and plant inulin production.</title>
        <authorList>
            <person name="Fan W."/>
            <person name="Wang S."/>
            <person name="Wang H."/>
            <person name="Wang A."/>
            <person name="Jiang F."/>
            <person name="Liu H."/>
            <person name="Zhao H."/>
            <person name="Xu D."/>
            <person name="Zhang Y."/>
        </authorList>
    </citation>
    <scope>NUCLEOTIDE SEQUENCE [LARGE SCALE GENOMIC DNA]</scope>
    <source>
        <strain evidence="2">cv. Yunnan</strain>
        <tissue evidence="1">Leaves</tissue>
    </source>
</reference>
<evidence type="ECO:0000313" key="2">
    <source>
        <dbReference type="Proteomes" id="UP001056120"/>
    </source>
</evidence>
<protein>
    <submittedName>
        <fullName evidence="1">Uncharacterized protein</fullName>
    </submittedName>
</protein>
<keyword evidence="2" id="KW-1185">Reference proteome</keyword>
<comment type="caution">
    <text evidence="1">The sequence shown here is derived from an EMBL/GenBank/DDBJ whole genome shotgun (WGS) entry which is preliminary data.</text>
</comment>